<dbReference type="Pfam" id="PF02698">
    <property type="entry name" value="DUF218"/>
    <property type="match status" value="1"/>
</dbReference>
<reference evidence="3 4" key="1">
    <citation type="journal article" date="2010" name="Proc. Natl. Acad. Sci. U.S.A.">
        <title>Enigmatic, ultrasmall, uncultivated Archaea.</title>
        <authorList>
            <person name="Baker B.J."/>
            <person name="Comolli L.R."/>
            <person name="Dick G.J."/>
            <person name="Hauser L.J."/>
            <person name="Hyatt D."/>
            <person name="Dill B.D."/>
            <person name="Land M.L."/>
            <person name="Verberkmoes N.C."/>
            <person name="Hettich R.L."/>
            <person name="Banfield J.F."/>
        </authorList>
    </citation>
    <scope>NUCLEOTIDE SEQUENCE [LARGE SCALE GENOMIC DNA]</scope>
</reference>
<dbReference type="CDD" id="cd06259">
    <property type="entry name" value="YdcF-like"/>
    <property type="match status" value="1"/>
</dbReference>
<evidence type="ECO:0000259" key="1">
    <source>
        <dbReference type="Pfam" id="PF02698"/>
    </source>
</evidence>
<accession>D6GUK4</accession>
<evidence type="ECO:0000313" key="4">
    <source>
        <dbReference type="Proteomes" id="UP000009376"/>
    </source>
</evidence>
<dbReference type="Proteomes" id="UP000009376">
    <property type="component" value="Unassembled WGS sequence"/>
</dbReference>
<name>D6GUK4_PARA5</name>
<organism evidence="3 4">
    <name type="scientific">Candidatus Parvarchaeum acidophilus ARMAN-5</name>
    <dbReference type="NCBI Taxonomy" id="662762"/>
    <lineage>
        <taxon>Archaea</taxon>
        <taxon>Candidatus Parvarchaeota</taxon>
        <taxon>Candidatus Parvarchaeum</taxon>
    </lineage>
</organism>
<dbReference type="Gene3D" id="3.40.50.620">
    <property type="entry name" value="HUPs"/>
    <property type="match status" value="1"/>
</dbReference>
<dbReference type="EMBL" id="GG745546">
    <property type="protein sequence ID" value="EFD93132.1"/>
    <property type="molecule type" value="Genomic_DNA"/>
</dbReference>
<gene>
    <name evidence="3" type="ORF">BJBARM5_0144</name>
    <name evidence="2" type="ORF">BJBARM5_1084</name>
</gene>
<dbReference type="EMBL" id="GG745615">
    <property type="protein sequence ID" value="EFD92220.1"/>
    <property type="molecule type" value="Genomic_DNA"/>
</dbReference>
<dbReference type="InterPro" id="IPR014729">
    <property type="entry name" value="Rossmann-like_a/b/a_fold"/>
</dbReference>
<proteinExistence type="predicted"/>
<protein>
    <recommendedName>
        <fullName evidence="1">DUF218 domain-containing protein</fullName>
    </recommendedName>
</protein>
<evidence type="ECO:0000313" key="2">
    <source>
        <dbReference type="EMBL" id="EFD92220.1"/>
    </source>
</evidence>
<evidence type="ECO:0000313" key="3">
    <source>
        <dbReference type="EMBL" id="EFD93132.1"/>
    </source>
</evidence>
<dbReference type="AlphaFoldDB" id="D6GUK4"/>
<sequence length="184" mass="21521">MNLDDTISNYKSAIVVLGGSCDRFKKRLEKGIELQKQQKEALLLIAGQNIHSNDDLMNMLSGNEDFIYENQSINTLDNAENAYMMLKAINKNQMDNSLYNSLQYNGGVRDVYIVTDTLHMIRAKRYFKRTFDTEFELHFNSIPEDQNDLPKKIIYELSGYLVSFLPRDYINKAKHIKNKYFKRI</sequence>
<feature type="domain" description="DUF218" evidence="1">
    <location>
        <begin position="13"/>
        <end position="131"/>
    </location>
</feature>
<dbReference type="InterPro" id="IPR003848">
    <property type="entry name" value="DUF218"/>
</dbReference>